<comment type="catalytic activity">
    <reaction evidence="10 11">
        <text>(R)-pantoate + NADP(+) = 2-dehydropantoate + NADPH + H(+)</text>
        <dbReference type="Rhea" id="RHEA:16233"/>
        <dbReference type="ChEBI" id="CHEBI:11561"/>
        <dbReference type="ChEBI" id="CHEBI:15378"/>
        <dbReference type="ChEBI" id="CHEBI:15980"/>
        <dbReference type="ChEBI" id="CHEBI:57783"/>
        <dbReference type="ChEBI" id="CHEBI:58349"/>
        <dbReference type="EC" id="1.1.1.169"/>
    </reaction>
</comment>
<dbReference type="EMBL" id="AZGE01000030">
    <property type="protein sequence ID" value="KRM14405.1"/>
    <property type="molecule type" value="Genomic_DNA"/>
</dbReference>
<sequence>MLMMKYGIIGAGAMGVRYGAMMQENAGIDVDYIETWEPNIERIKEQGGVSIARDHQNRHIIPVNIYRPEEYHGHPDVWIIFKKQMQLAEELERDSKAGIFHSDQYVFSAMNGMGHFEKIAKYFPADHIICGTAMIATRMDAPGDVDFMGAEGSEQMHMAQYNNERPDAVVQQVFDDFTKADLGPIFADEWKGMCMSKVVFNAVCNTLCTMFEIQMGRFIAYDGVKEMARQLFDEAFDACERAGIYLIESRQEETDSVISISQAYKYHYPSMYQDFSKGRPTEVDYINGYIAKLGREHDYVCKTHEFVVHEVHLAETMRQFKQSAQA</sequence>
<comment type="caution">
    <text evidence="14">The sequence shown here is derived from an EMBL/GenBank/DDBJ whole genome shotgun (WGS) entry which is preliminary data.</text>
</comment>
<dbReference type="GO" id="GO:0005737">
    <property type="term" value="C:cytoplasm"/>
    <property type="evidence" value="ECO:0007669"/>
    <property type="project" value="TreeGrafter"/>
</dbReference>
<name>A0A0R1WA56_9LACO</name>
<dbReference type="InterPro" id="IPR013328">
    <property type="entry name" value="6PGD_dom2"/>
</dbReference>
<evidence type="ECO:0000256" key="6">
    <source>
        <dbReference type="ARBA" id="ARBA00022655"/>
    </source>
</evidence>
<comment type="similarity">
    <text evidence="3 11">Belongs to the ketopantoate reductase family.</text>
</comment>
<proteinExistence type="inferred from homology"/>
<evidence type="ECO:0000256" key="10">
    <source>
        <dbReference type="ARBA" id="ARBA00048793"/>
    </source>
</evidence>
<dbReference type="GO" id="GO:0008677">
    <property type="term" value="F:2-dehydropantoate 2-reductase activity"/>
    <property type="evidence" value="ECO:0007669"/>
    <property type="project" value="UniProtKB-EC"/>
</dbReference>
<protein>
    <recommendedName>
        <fullName evidence="5 11">2-dehydropantoate 2-reductase</fullName>
        <ecNumber evidence="4 11">1.1.1.169</ecNumber>
    </recommendedName>
    <alternativeName>
        <fullName evidence="9 11">Ketopantoate reductase</fullName>
    </alternativeName>
</protein>
<evidence type="ECO:0000256" key="2">
    <source>
        <dbReference type="ARBA" id="ARBA00004994"/>
    </source>
</evidence>
<feature type="domain" description="Ketopantoate reductase C-terminal" evidence="13">
    <location>
        <begin position="192"/>
        <end position="313"/>
    </location>
</feature>
<evidence type="ECO:0000259" key="12">
    <source>
        <dbReference type="Pfam" id="PF02558"/>
    </source>
</evidence>
<dbReference type="AlphaFoldDB" id="A0A0R1WA56"/>
<evidence type="ECO:0000256" key="9">
    <source>
        <dbReference type="ARBA" id="ARBA00032024"/>
    </source>
</evidence>
<feature type="domain" description="Ketopantoate reductase N-terminal" evidence="12">
    <location>
        <begin position="7"/>
        <end position="152"/>
    </location>
</feature>
<comment type="pathway">
    <text evidence="2 11">Cofactor biosynthesis; (R)-pantothenate biosynthesis; (R)-pantoate from 3-methyl-2-oxobutanoate: step 2/2.</text>
</comment>
<dbReference type="PATRIC" id="fig|1423779.3.peg.1264"/>
<dbReference type="Pfam" id="PF08546">
    <property type="entry name" value="ApbA_C"/>
    <property type="match status" value="1"/>
</dbReference>
<dbReference type="InterPro" id="IPR013332">
    <property type="entry name" value="KPR_N"/>
</dbReference>
<evidence type="ECO:0000256" key="5">
    <source>
        <dbReference type="ARBA" id="ARBA00019465"/>
    </source>
</evidence>
<dbReference type="EC" id="1.1.1.169" evidence="4 11"/>
<dbReference type="SUPFAM" id="SSF48179">
    <property type="entry name" value="6-phosphogluconate dehydrogenase C-terminal domain-like"/>
    <property type="match status" value="1"/>
</dbReference>
<evidence type="ECO:0000256" key="3">
    <source>
        <dbReference type="ARBA" id="ARBA00007870"/>
    </source>
</evidence>
<evidence type="ECO:0000256" key="4">
    <source>
        <dbReference type="ARBA" id="ARBA00013014"/>
    </source>
</evidence>
<comment type="function">
    <text evidence="1 11">Catalyzes the NADPH-dependent reduction of ketopantoate into pantoic acid.</text>
</comment>
<keyword evidence="6 11" id="KW-0566">Pantothenate biosynthesis</keyword>
<dbReference type="InterPro" id="IPR013752">
    <property type="entry name" value="KPA_reductase"/>
</dbReference>
<dbReference type="Gene3D" id="1.10.1040.10">
    <property type="entry name" value="N-(1-d-carboxylethyl)-l-norvaline Dehydrogenase, domain 2"/>
    <property type="match status" value="1"/>
</dbReference>
<reference evidence="14 15" key="1">
    <citation type="journal article" date="2015" name="Genome Announc.">
        <title>Expanding the biotechnology potential of lactobacilli through comparative genomics of 213 strains and associated genera.</title>
        <authorList>
            <person name="Sun Z."/>
            <person name="Harris H.M."/>
            <person name="McCann A."/>
            <person name="Guo C."/>
            <person name="Argimon S."/>
            <person name="Zhang W."/>
            <person name="Yang X."/>
            <person name="Jeffery I.B."/>
            <person name="Cooney J.C."/>
            <person name="Kagawa T.F."/>
            <person name="Liu W."/>
            <person name="Song Y."/>
            <person name="Salvetti E."/>
            <person name="Wrobel A."/>
            <person name="Rasinkangas P."/>
            <person name="Parkhill J."/>
            <person name="Rea M.C."/>
            <person name="O'Sullivan O."/>
            <person name="Ritari J."/>
            <person name="Douillard F.P."/>
            <person name="Paul Ross R."/>
            <person name="Yang R."/>
            <person name="Briner A.E."/>
            <person name="Felis G.E."/>
            <person name="de Vos W.M."/>
            <person name="Barrangou R."/>
            <person name="Klaenhammer T.R."/>
            <person name="Caufield P.W."/>
            <person name="Cui Y."/>
            <person name="Zhang H."/>
            <person name="O'Toole P.W."/>
        </authorList>
    </citation>
    <scope>NUCLEOTIDE SEQUENCE [LARGE SCALE GENOMIC DNA]</scope>
    <source>
        <strain evidence="14 15">DSM 4864</strain>
    </source>
</reference>
<dbReference type="GO" id="GO:0050661">
    <property type="term" value="F:NADP binding"/>
    <property type="evidence" value="ECO:0007669"/>
    <property type="project" value="TreeGrafter"/>
</dbReference>
<keyword evidence="7 11" id="KW-0521">NADP</keyword>
<dbReference type="InterPro" id="IPR050838">
    <property type="entry name" value="Ketopantoate_reductase"/>
</dbReference>
<evidence type="ECO:0000256" key="7">
    <source>
        <dbReference type="ARBA" id="ARBA00022857"/>
    </source>
</evidence>
<evidence type="ECO:0000259" key="13">
    <source>
        <dbReference type="Pfam" id="PF08546"/>
    </source>
</evidence>
<accession>A0A0R1WA56</accession>
<keyword evidence="8 11" id="KW-0560">Oxidoreductase</keyword>
<dbReference type="Gene3D" id="3.40.50.720">
    <property type="entry name" value="NAD(P)-binding Rossmann-like Domain"/>
    <property type="match status" value="1"/>
</dbReference>
<evidence type="ECO:0000256" key="11">
    <source>
        <dbReference type="RuleBase" id="RU362068"/>
    </source>
</evidence>
<dbReference type="InterPro" id="IPR003710">
    <property type="entry name" value="ApbA"/>
</dbReference>
<evidence type="ECO:0000313" key="15">
    <source>
        <dbReference type="Proteomes" id="UP000050973"/>
    </source>
</evidence>
<gene>
    <name evidence="14" type="ORF">FC49_GL001230</name>
</gene>
<dbReference type="InterPro" id="IPR008927">
    <property type="entry name" value="6-PGluconate_DH-like_C_sf"/>
</dbReference>
<dbReference type="SUPFAM" id="SSF51735">
    <property type="entry name" value="NAD(P)-binding Rossmann-fold domains"/>
    <property type="match status" value="1"/>
</dbReference>
<evidence type="ECO:0000313" key="14">
    <source>
        <dbReference type="EMBL" id="KRM14405.1"/>
    </source>
</evidence>
<dbReference type="PANTHER" id="PTHR43765:SF2">
    <property type="entry name" value="2-DEHYDROPANTOATE 2-REDUCTASE"/>
    <property type="match status" value="1"/>
</dbReference>
<dbReference type="GO" id="GO:0015940">
    <property type="term" value="P:pantothenate biosynthetic process"/>
    <property type="evidence" value="ECO:0007669"/>
    <property type="project" value="UniProtKB-UniPathway"/>
</dbReference>
<dbReference type="UniPathway" id="UPA00028">
    <property type="reaction ID" value="UER00004"/>
</dbReference>
<dbReference type="Pfam" id="PF02558">
    <property type="entry name" value="ApbA"/>
    <property type="match status" value="1"/>
</dbReference>
<dbReference type="NCBIfam" id="TIGR00745">
    <property type="entry name" value="apbA_panE"/>
    <property type="match status" value="1"/>
</dbReference>
<dbReference type="PANTHER" id="PTHR43765">
    <property type="entry name" value="2-DEHYDROPANTOATE 2-REDUCTASE-RELATED"/>
    <property type="match status" value="1"/>
</dbReference>
<organism evidence="14 15">
    <name type="scientific">Limosilactobacillus oris DSM 4864</name>
    <dbReference type="NCBI Taxonomy" id="1423779"/>
    <lineage>
        <taxon>Bacteria</taxon>
        <taxon>Bacillati</taxon>
        <taxon>Bacillota</taxon>
        <taxon>Bacilli</taxon>
        <taxon>Lactobacillales</taxon>
        <taxon>Lactobacillaceae</taxon>
        <taxon>Limosilactobacillus</taxon>
    </lineage>
</organism>
<evidence type="ECO:0000256" key="1">
    <source>
        <dbReference type="ARBA" id="ARBA00002919"/>
    </source>
</evidence>
<dbReference type="InterPro" id="IPR036291">
    <property type="entry name" value="NAD(P)-bd_dom_sf"/>
</dbReference>
<dbReference type="Proteomes" id="UP000050973">
    <property type="component" value="Unassembled WGS sequence"/>
</dbReference>
<evidence type="ECO:0000256" key="8">
    <source>
        <dbReference type="ARBA" id="ARBA00023002"/>
    </source>
</evidence>